<dbReference type="OrthoDB" id="9805070at2"/>
<evidence type="ECO:0000256" key="9">
    <source>
        <dbReference type="SAM" id="Phobius"/>
    </source>
</evidence>
<evidence type="ECO:0000256" key="4">
    <source>
        <dbReference type="ARBA" id="ARBA00022723"/>
    </source>
</evidence>
<keyword evidence="9" id="KW-0472">Membrane</keyword>
<evidence type="ECO:0000256" key="7">
    <source>
        <dbReference type="ARBA" id="ARBA00023049"/>
    </source>
</evidence>
<keyword evidence="7" id="KW-0482">Metalloprotease</keyword>
<accession>A0A1T4S6W6</accession>
<keyword evidence="3" id="KW-0645">Protease</keyword>
<feature type="domain" description="M23ase beta-sheet core" evidence="10">
    <location>
        <begin position="370"/>
        <end position="467"/>
    </location>
</feature>
<gene>
    <name evidence="12" type="ORF">SAMN02745126_04361</name>
</gene>
<dbReference type="Gene3D" id="3.10.450.350">
    <property type="match status" value="1"/>
</dbReference>
<name>A0A1T4S6W6_9HYPH</name>
<dbReference type="SUPFAM" id="SSF51261">
    <property type="entry name" value="Duplicated hybrid motif"/>
    <property type="match status" value="1"/>
</dbReference>
<dbReference type="InterPro" id="IPR050570">
    <property type="entry name" value="Cell_wall_metabolism_enzyme"/>
</dbReference>
<evidence type="ECO:0000313" key="13">
    <source>
        <dbReference type="Proteomes" id="UP000190092"/>
    </source>
</evidence>
<keyword evidence="9" id="KW-0812">Transmembrane</keyword>
<evidence type="ECO:0000256" key="3">
    <source>
        <dbReference type="ARBA" id="ARBA00022670"/>
    </source>
</evidence>
<evidence type="ECO:0000256" key="6">
    <source>
        <dbReference type="ARBA" id="ARBA00022833"/>
    </source>
</evidence>
<dbReference type="GO" id="GO:0030313">
    <property type="term" value="C:cell envelope"/>
    <property type="evidence" value="ECO:0007669"/>
    <property type="project" value="UniProtKB-SubCell"/>
</dbReference>
<dbReference type="GO" id="GO:0006508">
    <property type="term" value="P:proteolysis"/>
    <property type="evidence" value="ECO:0007669"/>
    <property type="project" value="UniProtKB-KW"/>
</dbReference>
<evidence type="ECO:0000256" key="2">
    <source>
        <dbReference type="ARBA" id="ARBA00004196"/>
    </source>
</evidence>
<feature type="region of interest" description="Disordered" evidence="8">
    <location>
        <begin position="1"/>
        <end position="20"/>
    </location>
</feature>
<evidence type="ECO:0000259" key="10">
    <source>
        <dbReference type="Pfam" id="PF01551"/>
    </source>
</evidence>
<dbReference type="Gene3D" id="2.70.70.10">
    <property type="entry name" value="Glucose Permease (Domain IIA)"/>
    <property type="match status" value="1"/>
</dbReference>
<keyword evidence="13" id="KW-1185">Reference proteome</keyword>
<reference evidence="13" key="1">
    <citation type="submission" date="2017-02" db="EMBL/GenBank/DDBJ databases">
        <authorList>
            <person name="Varghese N."/>
            <person name="Submissions S."/>
        </authorList>
    </citation>
    <scope>NUCLEOTIDE SEQUENCE [LARGE SCALE GENOMIC DNA]</scope>
    <source>
        <strain evidence="13">ATCC 27094</strain>
    </source>
</reference>
<evidence type="ECO:0000256" key="5">
    <source>
        <dbReference type="ARBA" id="ARBA00022801"/>
    </source>
</evidence>
<dbReference type="InterPro" id="IPR016047">
    <property type="entry name" value="M23ase_b-sheet_dom"/>
</dbReference>
<keyword evidence="9" id="KW-1133">Transmembrane helix</keyword>
<feature type="transmembrane region" description="Helical" evidence="9">
    <location>
        <begin position="54"/>
        <end position="74"/>
    </location>
</feature>
<protein>
    <submittedName>
        <fullName evidence="12">Murein DD-endopeptidase MepM and murein hydrolase activator NlpD, contain LysM domain</fullName>
    </submittedName>
</protein>
<keyword evidence="4" id="KW-0479">Metal-binding</keyword>
<dbReference type="PANTHER" id="PTHR21666">
    <property type="entry name" value="PEPTIDASE-RELATED"/>
    <property type="match status" value="1"/>
</dbReference>
<dbReference type="Pfam" id="PF01551">
    <property type="entry name" value="Peptidase_M23"/>
    <property type="match status" value="1"/>
</dbReference>
<dbReference type="InterPro" id="IPR045834">
    <property type="entry name" value="Csd3_N2"/>
</dbReference>
<feature type="domain" description="Csd3-like second N-terminal" evidence="11">
    <location>
        <begin position="236"/>
        <end position="358"/>
    </location>
</feature>
<proteinExistence type="predicted"/>
<dbReference type="RefSeq" id="WP_085936044.1">
    <property type="nucleotide sequence ID" value="NZ_FUWJ01000007.1"/>
</dbReference>
<keyword evidence="6" id="KW-0862">Zinc</keyword>
<dbReference type="GO" id="GO:0046872">
    <property type="term" value="F:metal ion binding"/>
    <property type="evidence" value="ECO:0007669"/>
    <property type="project" value="UniProtKB-KW"/>
</dbReference>
<organism evidence="12 13">
    <name type="scientific">Enhydrobacter aerosaccus</name>
    <dbReference type="NCBI Taxonomy" id="225324"/>
    <lineage>
        <taxon>Bacteria</taxon>
        <taxon>Pseudomonadati</taxon>
        <taxon>Pseudomonadota</taxon>
        <taxon>Alphaproteobacteria</taxon>
        <taxon>Hyphomicrobiales</taxon>
        <taxon>Enhydrobacter</taxon>
    </lineage>
</organism>
<dbReference type="Pfam" id="PF19425">
    <property type="entry name" value="Csd3_N2"/>
    <property type="match status" value="1"/>
</dbReference>
<evidence type="ECO:0000256" key="8">
    <source>
        <dbReference type="SAM" id="MobiDB-lite"/>
    </source>
</evidence>
<dbReference type="EMBL" id="FUWJ01000007">
    <property type="protein sequence ID" value="SKA23983.1"/>
    <property type="molecule type" value="Genomic_DNA"/>
</dbReference>
<comment type="subcellular location">
    <subcellularLocation>
        <location evidence="2">Cell envelope</location>
    </subcellularLocation>
</comment>
<comment type="cofactor">
    <cofactor evidence="1">
        <name>Zn(2+)</name>
        <dbReference type="ChEBI" id="CHEBI:29105"/>
    </cofactor>
</comment>
<dbReference type="InterPro" id="IPR011055">
    <property type="entry name" value="Dup_hybrid_motif"/>
</dbReference>
<dbReference type="GO" id="GO:0004222">
    <property type="term" value="F:metalloendopeptidase activity"/>
    <property type="evidence" value="ECO:0007669"/>
    <property type="project" value="TreeGrafter"/>
</dbReference>
<dbReference type="STRING" id="225324.SAMN02745126_04361"/>
<dbReference type="AlphaFoldDB" id="A0A1T4S6W6"/>
<evidence type="ECO:0000313" key="12">
    <source>
        <dbReference type="EMBL" id="SKA23983.1"/>
    </source>
</evidence>
<keyword evidence="5 12" id="KW-0378">Hydrolase</keyword>
<evidence type="ECO:0000259" key="11">
    <source>
        <dbReference type="Pfam" id="PF19425"/>
    </source>
</evidence>
<dbReference type="PANTHER" id="PTHR21666:SF288">
    <property type="entry name" value="CELL DIVISION PROTEIN YTFB"/>
    <property type="match status" value="1"/>
</dbReference>
<dbReference type="CDD" id="cd12797">
    <property type="entry name" value="M23_peptidase"/>
    <property type="match status" value="1"/>
</dbReference>
<sequence>MPHQAARADYTPHAGENRPSTVVSLASRRDPAASPKAPTFVVLRPPRQRQPGKLGLAFSVAVVVAASVLIVATMQRLPMLDLSRLRLAEPVAAISAEPRDESRAPDPDAFLASQIPPPDELPPPPAMASQDVVRESQLHLAKGGTLAGLLGGLDLDRQEINRALAALAPHLSLRRLPAGQEIQVRTRLAAAGDGAPSLEGLTIRPEVTRQLLLERLDSGAYRVSEKVFETVKRVMHAAGTIRGSLIASLHAADLPMKALTELLHAFSWDVNFQHDIKLGDRFATLIEQSWTEDGQRIDDGRLLWARLTTGGGRQSFSVYRFKPQGGREFFYNRDGESVMKALLRTPLDLARVTISSNFGRRMHPLLGFTRMHEGVDFAAPPGTPVLAAGDGKIVQAGPNGGYGNWVEIQHGGGLATGYAHLLRLAPGIRPGVQVRQSQVVGFVGSTGLSTGPHLHFELRRAGLPVNPLGVAQQSLRQRLKGRDLDRFKQVVERIDHLVRGEKAAVR</sequence>
<dbReference type="Proteomes" id="UP000190092">
    <property type="component" value="Unassembled WGS sequence"/>
</dbReference>
<evidence type="ECO:0000256" key="1">
    <source>
        <dbReference type="ARBA" id="ARBA00001947"/>
    </source>
</evidence>